<sequence length="609" mass="70497">MRKSADKIVRVLAFLIAMLMAIGLFGCSANAVDESDKKDDVRDLNEFEYTALNLGASDDYDRSFTACDTENRSRYVGIFFFLTLGYHSNHSGIYDISKITDYGRDIDAFFSNTEDSPVGAAHFWGEPIWGYYRSDDPWVITKQVEMLTMAGLDFIALDVSNMVLYENTVDTLLEILLRFQEQGWSVPKVWFYCNQQSAETMDDKEVIKKVYERWYTQERFADLWFAPNGKPLITKGWNTVWNENDQLEKTISETFEFRLRQWPTEAFNDNGIPWIEFTYPQPVHNGWMNVSVAQHANTVAFSDREKNWGRGYDFATGKNDDEHFREGINFKQQWDTVYGAGDSVQYVFITGWNEWVAEKMIYNGRIQTVDQFDEEYSRDIEPCVNGFGDNVYMQMIQNIRKWKYSDGVAYKNPSVTIDVSSFDTAQWRDVKTVYRDFEGDAIPRDWYSFDGSFSYVDDSARNDIVRTSVCRDATYLYFRVETKDEITQRAENDTKWMNLMIKTGSDGSAGIFGYEYFINRNVDGNKTSVQKYDGKTYKDIGTGDVYVRGNVMQVRVKLSDLGLDANDYQMEFKVTDNIKKVNDVLSYYSTGDSAPMGRMGYVFGYGGRK</sequence>
<keyword evidence="1" id="KW-0732">Signal</keyword>
<comment type="caution">
    <text evidence="2">The sequence shown here is derived from an EMBL/GenBank/DDBJ whole genome shotgun (WGS) entry which is preliminary data.</text>
</comment>
<protein>
    <submittedName>
        <fullName evidence="2">Uncharacterized protein</fullName>
    </submittedName>
</protein>
<reference evidence="2 3" key="1">
    <citation type="journal article" date="2019" name="Gut">
        <title>Antibiotics-induced monodominance of a novel gut bacterial order.</title>
        <authorList>
            <person name="Hildebrand F."/>
            <person name="Moitinho-Silva L."/>
            <person name="Blasche S."/>
            <person name="Jahn M.T."/>
            <person name="Gossmann T.I."/>
            <person name="Heuerta-Cepas J."/>
            <person name="Hercog R."/>
            <person name="Luetge M."/>
            <person name="Bahram M."/>
            <person name="Pryszlak A."/>
            <person name="Alves R.J."/>
            <person name="Waszak S.M."/>
            <person name="Zhu A."/>
            <person name="Ye L."/>
            <person name="Costea P.I."/>
            <person name="Aalvink S."/>
            <person name="Belzer C."/>
            <person name="Forslund S.K."/>
            <person name="Sunagawa S."/>
            <person name="Hentschel U."/>
            <person name="Merten C."/>
            <person name="Patil K.R."/>
            <person name="Benes V."/>
            <person name="Bork P."/>
        </authorList>
    </citation>
    <scope>NUCLEOTIDE SEQUENCE [LARGE SCALE GENOMIC DNA]</scope>
    <source>
        <strain evidence="2 3">HDS1380</strain>
    </source>
</reference>
<dbReference type="EMBL" id="SDOZ01000002">
    <property type="protein sequence ID" value="RXZ61445.1"/>
    <property type="molecule type" value="Genomic_DNA"/>
</dbReference>
<proteinExistence type="predicted"/>
<organism evidence="2 3">
    <name type="scientific">Candidatus Borkfalkia ceftriaxoniphila</name>
    <dbReference type="NCBI Taxonomy" id="2508949"/>
    <lineage>
        <taxon>Bacteria</taxon>
        <taxon>Bacillati</taxon>
        <taxon>Bacillota</taxon>
        <taxon>Clostridia</taxon>
        <taxon>Christensenellales</taxon>
        <taxon>Christensenellaceae</taxon>
        <taxon>Candidatus Borkfalkia</taxon>
    </lineage>
</organism>
<dbReference type="Proteomes" id="UP000291269">
    <property type="component" value="Unassembled WGS sequence"/>
</dbReference>
<evidence type="ECO:0000256" key="1">
    <source>
        <dbReference type="SAM" id="SignalP"/>
    </source>
</evidence>
<evidence type="ECO:0000313" key="2">
    <source>
        <dbReference type="EMBL" id="RXZ61445.1"/>
    </source>
</evidence>
<feature type="signal peptide" evidence="1">
    <location>
        <begin position="1"/>
        <end position="31"/>
    </location>
</feature>
<accession>A0A4Q2KA67</accession>
<dbReference type="AlphaFoldDB" id="A0A4Q2KA67"/>
<gene>
    <name evidence="2" type="ORF">ESZ91_03375</name>
</gene>
<dbReference type="OrthoDB" id="2502471at2"/>
<dbReference type="PROSITE" id="PS51257">
    <property type="entry name" value="PROKAR_LIPOPROTEIN"/>
    <property type="match status" value="1"/>
</dbReference>
<dbReference type="RefSeq" id="WP_129224144.1">
    <property type="nucleotide sequence ID" value="NZ_SDOZ01000002.1"/>
</dbReference>
<name>A0A4Q2KA67_9FIRM</name>
<evidence type="ECO:0000313" key="3">
    <source>
        <dbReference type="Proteomes" id="UP000291269"/>
    </source>
</evidence>
<keyword evidence="3" id="KW-1185">Reference proteome</keyword>
<dbReference type="Gene3D" id="3.20.20.80">
    <property type="entry name" value="Glycosidases"/>
    <property type="match status" value="1"/>
</dbReference>
<feature type="chain" id="PRO_5020673863" evidence="1">
    <location>
        <begin position="32"/>
        <end position="609"/>
    </location>
</feature>